<dbReference type="InterPro" id="IPR047264">
    <property type="entry name" value="Cupin_HpaA-like_N"/>
</dbReference>
<dbReference type="SMART" id="SM00342">
    <property type="entry name" value="HTH_ARAC"/>
    <property type="match status" value="1"/>
</dbReference>
<dbReference type="GO" id="GO:0043565">
    <property type="term" value="F:sequence-specific DNA binding"/>
    <property type="evidence" value="ECO:0007669"/>
    <property type="project" value="InterPro"/>
</dbReference>
<dbReference type="GO" id="GO:0003700">
    <property type="term" value="F:DNA-binding transcription factor activity"/>
    <property type="evidence" value="ECO:0007669"/>
    <property type="project" value="InterPro"/>
</dbReference>
<dbReference type="InterPro" id="IPR003313">
    <property type="entry name" value="AraC-bd"/>
</dbReference>
<evidence type="ECO:0000313" key="7">
    <source>
        <dbReference type="EMBL" id="QCT22682.1"/>
    </source>
</evidence>
<dbReference type="PANTHER" id="PTHR43280">
    <property type="entry name" value="ARAC-FAMILY TRANSCRIPTIONAL REGULATOR"/>
    <property type="match status" value="1"/>
</dbReference>
<evidence type="ECO:0000259" key="6">
    <source>
        <dbReference type="PROSITE" id="PS01124"/>
    </source>
</evidence>
<reference evidence="7 8" key="1">
    <citation type="submission" date="2019-05" db="EMBL/GenBank/DDBJ databases">
        <title>Complete genome sequence of Izhakiella calystegiae KSNA2, an endophyte isolated from beach morning glory (Calystegia soldanella).</title>
        <authorList>
            <person name="Jiang L."/>
            <person name="Jeong J.C."/>
            <person name="Kim C.Y."/>
            <person name="Kim D.H."/>
            <person name="Kim S.W."/>
            <person name="Lee j."/>
        </authorList>
    </citation>
    <scope>NUCLEOTIDE SEQUENCE [LARGE SCALE GENOMIC DNA]</scope>
    <source>
        <strain evidence="7 8">KSNA2</strain>
    </source>
</reference>
<protein>
    <recommendedName>
        <fullName evidence="5">Arabinose operon regulatory protein</fullName>
    </recommendedName>
</protein>
<keyword evidence="4" id="KW-0804">Transcription</keyword>
<evidence type="ECO:0000256" key="1">
    <source>
        <dbReference type="ARBA" id="ARBA00023015"/>
    </source>
</evidence>
<keyword evidence="1" id="KW-0805">Transcription regulation</keyword>
<accession>A0A4P8YUJ8</accession>
<dbReference type="CDD" id="cd06999">
    <property type="entry name" value="cupin_HpaA-like_N"/>
    <property type="match status" value="1"/>
</dbReference>
<dbReference type="InterPro" id="IPR009057">
    <property type="entry name" value="Homeodomain-like_sf"/>
</dbReference>
<proteinExistence type="predicted"/>
<dbReference type="InterPro" id="IPR011983">
    <property type="entry name" value="HpaA_TReg"/>
</dbReference>
<dbReference type="EMBL" id="CP040428">
    <property type="protein sequence ID" value="QCT22682.1"/>
    <property type="molecule type" value="Genomic_DNA"/>
</dbReference>
<dbReference type="InterPro" id="IPR020449">
    <property type="entry name" value="Tscrpt_reg_AraC-type_HTH"/>
</dbReference>
<evidence type="ECO:0000313" key="8">
    <source>
        <dbReference type="Proteomes" id="UP000302163"/>
    </source>
</evidence>
<dbReference type="Pfam" id="PF12833">
    <property type="entry name" value="HTH_18"/>
    <property type="match status" value="1"/>
</dbReference>
<dbReference type="NCBIfam" id="TIGR02297">
    <property type="entry name" value="HpaA"/>
    <property type="match status" value="1"/>
</dbReference>
<dbReference type="Proteomes" id="UP000302163">
    <property type="component" value="Chromosome"/>
</dbReference>
<dbReference type="InterPro" id="IPR011051">
    <property type="entry name" value="RmlC_Cupin_sf"/>
</dbReference>
<dbReference type="SUPFAM" id="SSF46689">
    <property type="entry name" value="Homeodomain-like"/>
    <property type="match status" value="1"/>
</dbReference>
<evidence type="ECO:0000256" key="2">
    <source>
        <dbReference type="ARBA" id="ARBA00023125"/>
    </source>
</evidence>
<keyword evidence="8" id="KW-1185">Reference proteome</keyword>
<dbReference type="KEGG" id="izh:FEM41_12665"/>
<dbReference type="Gene3D" id="2.60.120.10">
    <property type="entry name" value="Jelly Rolls"/>
    <property type="match status" value="1"/>
</dbReference>
<dbReference type="Gene3D" id="1.10.10.60">
    <property type="entry name" value="Homeodomain-like"/>
    <property type="match status" value="1"/>
</dbReference>
<dbReference type="PROSITE" id="PS01124">
    <property type="entry name" value="HTH_ARAC_FAMILY_2"/>
    <property type="match status" value="1"/>
</dbReference>
<evidence type="ECO:0000256" key="3">
    <source>
        <dbReference type="ARBA" id="ARBA00023159"/>
    </source>
</evidence>
<dbReference type="OrthoDB" id="9814125at2"/>
<dbReference type="InterPro" id="IPR014710">
    <property type="entry name" value="RmlC-like_jellyroll"/>
</dbReference>
<evidence type="ECO:0000256" key="5">
    <source>
        <dbReference type="ARBA" id="ARBA00044978"/>
    </source>
</evidence>
<dbReference type="AlphaFoldDB" id="A0A4P8YUJ8"/>
<dbReference type="PRINTS" id="PR00032">
    <property type="entry name" value="HTHARAC"/>
</dbReference>
<dbReference type="InterPro" id="IPR018060">
    <property type="entry name" value="HTH_AraC"/>
</dbReference>
<keyword evidence="2" id="KW-0238">DNA-binding</keyword>
<dbReference type="PANTHER" id="PTHR43280:SF19">
    <property type="entry name" value="4-HYDROXYPHENYLACETATE CATABOLISM PROTEIN"/>
    <property type="match status" value="1"/>
</dbReference>
<dbReference type="SUPFAM" id="SSF51182">
    <property type="entry name" value="RmlC-like cupins"/>
    <property type="match status" value="1"/>
</dbReference>
<name>A0A4P8YUJ8_9ENTR</name>
<organism evidence="7 8">
    <name type="scientific">Jejubacter calystegiae</name>
    <dbReference type="NCBI Taxonomy" id="2579935"/>
    <lineage>
        <taxon>Bacteria</taxon>
        <taxon>Pseudomonadati</taxon>
        <taxon>Pseudomonadota</taxon>
        <taxon>Gammaproteobacteria</taxon>
        <taxon>Enterobacterales</taxon>
        <taxon>Enterobacteriaceae</taxon>
        <taxon>Jejubacter</taxon>
    </lineage>
</organism>
<dbReference type="Pfam" id="PF02311">
    <property type="entry name" value="AraC_binding"/>
    <property type="match status" value="1"/>
</dbReference>
<feature type="domain" description="HTH araC/xylS-type" evidence="6">
    <location>
        <begin position="196"/>
        <end position="294"/>
    </location>
</feature>
<evidence type="ECO:0000256" key="4">
    <source>
        <dbReference type="ARBA" id="ARBA00023163"/>
    </source>
</evidence>
<gene>
    <name evidence="7" type="primary">hpaA</name>
    <name evidence="7" type="ORF">FEM41_12665</name>
</gene>
<keyword evidence="3" id="KW-0010">Activator</keyword>
<sequence length="294" mass="34524">MESHGLHTFENINIGQEYDARYARDDVHYETFARLANFFGRDMRPHWHDRYFQMHFLATGKITLQLDDHFYAVRAPLFVLTPPSVPHAFFTEPDSDGHVLTVRQELVWSLVEKLWPASSEAINSRGICLSLESSPQTLAALNRYWPLIVDEFRRKEQGRDLLLNNMAQAVFTLLLRVALPNDESLCSVRGEMRLFQRFNRLVDEAFRHHRTVPEYARQLGVSESRLTELCRRFSNQSPKRMILERMAREARRMLLYSSCSVNQIALSLGYKDPAYFARFFHRMEGCSPTRYRSR</sequence>